<dbReference type="RefSeq" id="WP_307272542.1">
    <property type="nucleotide sequence ID" value="NZ_JAUSVX010000004.1"/>
</dbReference>
<evidence type="ECO:0000256" key="2">
    <source>
        <dbReference type="ARBA" id="ARBA00023125"/>
    </source>
</evidence>
<dbReference type="InterPro" id="IPR036390">
    <property type="entry name" value="WH_DNA-bd_sf"/>
</dbReference>
<keyword evidence="3" id="KW-0804">Transcription</keyword>
<evidence type="ECO:0000313" key="7">
    <source>
        <dbReference type="Proteomes" id="UP001242480"/>
    </source>
</evidence>
<dbReference type="SUPFAM" id="SSF46785">
    <property type="entry name" value="Winged helix' DNA-binding domain"/>
    <property type="match status" value="1"/>
</dbReference>
<dbReference type="PANTHER" id="PTHR43537">
    <property type="entry name" value="TRANSCRIPTIONAL REGULATOR, GNTR FAMILY"/>
    <property type="match status" value="1"/>
</dbReference>
<dbReference type="GO" id="GO:0003677">
    <property type="term" value="F:DNA binding"/>
    <property type="evidence" value="ECO:0007669"/>
    <property type="project" value="UniProtKB-KW"/>
</dbReference>
<dbReference type="PRINTS" id="PR00035">
    <property type="entry name" value="HTHGNTR"/>
</dbReference>
<dbReference type="Pfam" id="PF00392">
    <property type="entry name" value="GntR"/>
    <property type="match status" value="1"/>
</dbReference>
<comment type="caution">
    <text evidence="6">The sequence shown here is derived from an EMBL/GenBank/DDBJ whole genome shotgun (WGS) entry which is preliminary data.</text>
</comment>
<dbReference type="EMBL" id="JAUSVX010000004">
    <property type="protein sequence ID" value="MDQ0469656.1"/>
    <property type="molecule type" value="Genomic_DNA"/>
</dbReference>
<dbReference type="InterPro" id="IPR036388">
    <property type="entry name" value="WH-like_DNA-bd_sf"/>
</dbReference>
<proteinExistence type="predicted"/>
<evidence type="ECO:0000256" key="3">
    <source>
        <dbReference type="ARBA" id="ARBA00023163"/>
    </source>
</evidence>
<protein>
    <submittedName>
        <fullName evidence="6">DNA-binding GntR family transcriptional regulator</fullName>
    </submittedName>
</protein>
<reference evidence="6 7" key="1">
    <citation type="submission" date="2023-07" db="EMBL/GenBank/DDBJ databases">
        <title>Genomic Encyclopedia of Type Strains, Phase IV (KMG-IV): sequencing the most valuable type-strain genomes for metagenomic binning, comparative biology and taxonomic classification.</title>
        <authorList>
            <person name="Goeker M."/>
        </authorList>
    </citation>
    <scope>NUCLEOTIDE SEQUENCE [LARGE SCALE GENOMIC DNA]</scope>
    <source>
        <strain evidence="6 7">DSM 19619</strain>
    </source>
</reference>
<dbReference type="SUPFAM" id="SSF48008">
    <property type="entry name" value="GntR ligand-binding domain-like"/>
    <property type="match status" value="1"/>
</dbReference>
<dbReference type="Proteomes" id="UP001242480">
    <property type="component" value="Unassembled WGS sequence"/>
</dbReference>
<dbReference type="InterPro" id="IPR000524">
    <property type="entry name" value="Tscrpt_reg_HTH_GntR"/>
</dbReference>
<keyword evidence="1" id="KW-0805">Transcription regulation</keyword>
<evidence type="ECO:0000259" key="5">
    <source>
        <dbReference type="PROSITE" id="PS50949"/>
    </source>
</evidence>
<feature type="region of interest" description="Disordered" evidence="4">
    <location>
        <begin position="246"/>
        <end position="267"/>
    </location>
</feature>
<gene>
    <name evidence="6" type="ORF">QO011_002672</name>
</gene>
<name>A0ABU0J5X4_9HYPH</name>
<dbReference type="Gene3D" id="1.20.120.530">
    <property type="entry name" value="GntR ligand-binding domain-like"/>
    <property type="match status" value="1"/>
</dbReference>
<keyword evidence="2 6" id="KW-0238">DNA-binding</keyword>
<dbReference type="SMART" id="SM00345">
    <property type="entry name" value="HTH_GNTR"/>
    <property type="match status" value="1"/>
</dbReference>
<sequence length="267" mass="29844">MQPIPCGCPARILMRHVNETGAILAPMTQMESTQFAAEQIRNAIIAGHFKPGDRLVEQQLTDMLDVSRHPVREALRLLAREGLVEIKRNKGASVRAVEADSVIEVYNIRMALGKIALNHLLGEPGRLTSADMKRLEKLAENAVKFAELDSQAETVRNDLEFQQAIIDATGLQRTIRYFSELTADVRRFNQQLSVVYTDRKGDAQRYVVKLFESLRDGDLGIAREIWQAKFTKALERYLSLIADHESDGASRVSAGSQAADQRSAARK</sequence>
<dbReference type="CDD" id="cd07377">
    <property type="entry name" value="WHTH_GntR"/>
    <property type="match status" value="1"/>
</dbReference>
<dbReference type="InterPro" id="IPR011711">
    <property type="entry name" value="GntR_C"/>
</dbReference>
<feature type="domain" description="HTH gntR-type" evidence="5">
    <location>
        <begin position="30"/>
        <end position="97"/>
    </location>
</feature>
<dbReference type="Gene3D" id="1.10.10.10">
    <property type="entry name" value="Winged helix-like DNA-binding domain superfamily/Winged helix DNA-binding domain"/>
    <property type="match status" value="1"/>
</dbReference>
<evidence type="ECO:0000256" key="4">
    <source>
        <dbReference type="SAM" id="MobiDB-lite"/>
    </source>
</evidence>
<dbReference type="Pfam" id="PF07729">
    <property type="entry name" value="FCD"/>
    <property type="match status" value="1"/>
</dbReference>
<dbReference type="InterPro" id="IPR008920">
    <property type="entry name" value="TF_FadR/GntR_C"/>
</dbReference>
<dbReference type="PANTHER" id="PTHR43537:SF24">
    <property type="entry name" value="GLUCONATE OPERON TRANSCRIPTIONAL REPRESSOR"/>
    <property type="match status" value="1"/>
</dbReference>
<dbReference type="PROSITE" id="PS50949">
    <property type="entry name" value="HTH_GNTR"/>
    <property type="match status" value="1"/>
</dbReference>
<evidence type="ECO:0000256" key="1">
    <source>
        <dbReference type="ARBA" id="ARBA00023015"/>
    </source>
</evidence>
<accession>A0ABU0J5X4</accession>
<keyword evidence="7" id="KW-1185">Reference proteome</keyword>
<organism evidence="6 7">
    <name type="scientific">Labrys wisconsinensis</name>
    <dbReference type="NCBI Taxonomy" id="425677"/>
    <lineage>
        <taxon>Bacteria</taxon>
        <taxon>Pseudomonadati</taxon>
        <taxon>Pseudomonadota</taxon>
        <taxon>Alphaproteobacteria</taxon>
        <taxon>Hyphomicrobiales</taxon>
        <taxon>Xanthobacteraceae</taxon>
        <taxon>Labrys</taxon>
    </lineage>
</organism>
<evidence type="ECO:0000313" key="6">
    <source>
        <dbReference type="EMBL" id="MDQ0469656.1"/>
    </source>
</evidence>